<evidence type="ECO:0000313" key="3">
    <source>
        <dbReference type="EMBL" id="ETS78643.1"/>
    </source>
</evidence>
<feature type="transmembrane region" description="Helical" evidence="2">
    <location>
        <begin position="102"/>
        <end position="125"/>
    </location>
</feature>
<dbReference type="eggNOG" id="ENOG502SHGW">
    <property type="taxonomic scope" value="Eukaryota"/>
</dbReference>
<keyword evidence="2" id="KW-0812">Transmembrane</keyword>
<feature type="compositionally biased region" description="Basic and acidic residues" evidence="1">
    <location>
        <begin position="7"/>
        <end position="19"/>
    </location>
</feature>
<dbReference type="SUPFAM" id="SSF89372">
    <property type="entry name" value="Fucose-specific lectin"/>
    <property type="match status" value="1"/>
</dbReference>
<evidence type="ECO:0000256" key="1">
    <source>
        <dbReference type="SAM" id="MobiDB-lite"/>
    </source>
</evidence>
<dbReference type="OMA" id="VANATDW"/>
<accession>W3WXQ6</accession>
<organism evidence="3 4">
    <name type="scientific">Pestalotiopsis fici (strain W106-1 / CGMCC3.15140)</name>
    <dbReference type="NCBI Taxonomy" id="1229662"/>
    <lineage>
        <taxon>Eukaryota</taxon>
        <taxon>Fungi</taxon>
        <taxon>Dikarya</taxon>
        <taxon>Ascomycota</taxon>
        <taxon>Pezizomycotina</taxon>
        <taxon>Sordariomycetes</taxon>
        <taxon>Xylariomycetidae</taxon>
        <taxon>Amphisphaeriales</taxon>
        <taxon>Sporocadaceae</taxon>
        <taxon>Pestalotiopsis</taxon>
    </lineage>
</organism>
<dbReference type="Gene3D" id="2.120.10.70">
    <property type="entry name" value="Fucose-specific lectin"/>
    <property type="match status" value="1"/>
</dbReference>
<feature type="compositionally biased region" description="Low complexity" evidence="1">
    <location>
        <begin position="139"/>
        <end position="148"/>
    </location>
</feature>
<dbReference type="KEGG" id="pfy:PFICI_08496"/>
<dbReference type="OrthoDB" id="5396810at2759"/>
<dbReference type="InParanoid" id="W3WXQ6"/>
<evidence type="ECO:0000256" key="2">
    <source>
        <dbReference type="SAM" id="Phobius"/>
    </source>
</evidence>
<sequence length="487" mass="53677">MDYYSDLEVRTDPQHDPEQRQYAGTAPLAQEQKAIMPDEDLRASAPKIYVPDPTRAPEPVYPDQHLDESGHIYKEVAPGEERVTSETGILKRKVWGLPRRRFFTILAVVCFAILGIVAGVVGGVLSRRHQSSDKPPSETPTTASNSSASAQAINVMDISSLAAANWTDAHGITHRSVFFQDPFNAVITRRWDAVNQTWATDNLTDIISRRSTLLFPAPGTPLTVAALDRPNNYSMPESMHLYFGTPDNQVMDVVTEDPLGDPSNWYNGPYVGKAKVSFLPGSRMAAIWRRSANGSNGDYGIAYQANDGIRVLNSTDWYHGHLALSRGQVLGNATLTFLPQYYMDNLVGLSLISQTFKSEAPAGVISVTTYNKTWSLETTEIIDELEGDRNDQKVIATKWGSWSRNLCYVLNKDGAMKGAWWDGMKNATVHKLPSITIEGGPATTNFSAVAFTLDATFYGITGDEIHEYSVDSSNAALLHHTGRVYPQ</sequence>
<keyword evidence="2" id="KW-1133">Transmembrane helix</keyword>
<feature type="region of interest" description="Disordered" evidence="1">
    <location>
        <begin position="37"/>
        <end position="56"/>
    </location>
</feature>
<dbReference type="RefSeq" id="XP_007835268.1">
    <property type="nucleotide sequence ID" value="XM_007837077.1"/>
</dbReference>
<dbReference type="STRING" id="1229662.W3WXQ6"/>
<reference evidence="4" key="1">
    <citation type="journal article" date="2015" name="BMC Genomics">
        <title>Genomic and transcriptomic analysis of the endophytic fungus Pestalotiopsis fici reveals its lifestyle and high potential for synthesis of natural products.</title>
        <authorList>
            <person name="Wang X."/>
            <person name="Zhang X."/>
            <person name="Liu L."/>
            <person name="Xiang M."/>
            <person name="Wang W."/>
            <person name="Sun X."/>
            <person name="Che Y."/>
            <person name="Guo L."/>
            <person name="Liu G."/>
            <person name="Guo L."/>
            <person name="Wang C."/>
            <person name="Yin W.B."/>
            <person name="Stadler M."/>
            <person name="Zhang X."/>
            <person name="Liu X."/>
        </authorList>
    </citation>
    <scope>NUCLEOTIDE SEQUENCE [LARGE SCALE GENOMIC DNA]</scope>
    <source>
        <strain evidence="4">W106-1 / CGMCC3.15140</strain>
    </source>
</reference>
<feature type="region of interest" description="Disordered" evidence="1">
    <location>
        <begin position="128"/>
        <end position="148"/>
    </location>
</feature>
<dbReference type="EMBL" id="KI912114">
    <property type="protein sequence ID" value="ETS78643.1"/>
    <property type="molecule type" value="Genomic_DNA"/>
</dbReference>
<evidence type="ECO:0008006" key="5">
    <source>
        <dbReference type="Google" id="ProtNLM"/>
    </source>
</evidence>
<dbReference type="Proteomes" id="UP000030651">
    <property type="component" value="Unassembled WGS sequence"/>
</dbReference>
<name>W3WXQ6_PESFW</name>
<gene>
    <name evidence="3" type="ORF">PFICI_08496</name>
</gene>
<protein>
    <recommendedName>
        <fullName evidence="5">Fucose-specific lectin</fullName>
    </recommendedName>
</protein>
<feature type="region of interest" description="Disordered" evidence="1">
    <location>
        <begin position="1"/>
        <end position="30"/>
    </location>
</feature>
<proteinExistence type="predicted"/>
<evidence type="ECO:0000313" key="4">
    <source>
        <dbReference type="Proteomes" id="UP000030651"/>
    </source>
</evidence>
<keyword evidence="4" id="KW-1185">Reference proteome</keyword>
<keyword evidence="2" id="KW-0472">Membrane</keyword>
<dbReference type="HOGENOM" id="CLU_560330_0_0_1"/>
<dbReference type="GeneID" id="19273509"/>
<dbReference type="AlphaFoldDB" id="W3WXQ6"/>